<name>A0A6A3S755_9STRA</name>
<gene>
    <name evidence="9" type="ORF">PF001_g20374</name>
    <name evidence="8" type="ORF">PF002_g22384</name>
    <name evidence="7" type="ORF">PF004_g20080</name>
    <name evidence="6" type="ORF">PF005_g21252</name>
    <name evidence="5" type="ORF">PF006_g20287</name>
    <name evidence="3" type="ORF">PF007_g21314</name>
    <name evidence="1" type="ORF">PF009_g22254</name>
    <name evidence="4" type="ORF">PF010_g20455</name>
    <name evidence="2" type="ORF">PF011_g20057</name>
</gene>
<evidence type="ECO:0000313" key="5">
    <source>
        <dbReference type="EMBL" id="KAE9111100.1"/>
    </source>
</evidence>
<evidence type="ECO:0000313" key="14">
    <source>
        <dbReference type="Proteomes" id="UP000440732"/>
    </source>
</evidence>
<dbReference type="AlphaFoldDB" id="A0A6A3S755"/>
<dbReference type="Proteomes" id="UP000429523">
    <property type="component" value="Unassembled WGS sequence"/>
</dbReference>
<dbReference type="EMBL" id="QXGC01001756">
    <property type="protein sequence ID" value="KAE9196630.1"/>
    <property type="molecule type" value="Genomic_DNA"/>
</dbReference>
<evidence type="ECO:0000313" key="9">
    <source>
        <dbReference type="EMBL" id="KAE9288742.1"/>
    </source>
</evidence>
<organism evidence="5 14">
    <name type="scientific">Phytophthora fragariae</name>
    <dbReference type="NCBI Taxonomy" id="53985"/>
    <lineage>
        <taxon>Eukaryota</taxon>
        <taxon>Sar</taxon>
        <taxon>Stramenopiles</taxon>
        <taxon>Oomycota</taxon>
        <taxon>Peronosporomycetes</taxon>
        <taxon>Peronosporales</taxon>
        <taxon>Peronosporaceae</taxon>
        <taxon>Phytophthora</taxon>
    </lineage>
</organism>
<dbReference type="EMBL" id="QXFX01001743">
    <property type="protein sequence ID" value="KAE9085454.1"/>
    <property type="molecule type" value="Genomic_DNA"/>
</dbReference>
<evidence type="ECO:0000313" key="15">
    <source>
        <dbReference type="Proteomes" id="UP000441208"/>
    </source>
</evidence>
<dbReference type="EMBL" id="QXGD01001810">
    <property type="protein sequence ID" value="KAE9198649.1"/>
    <property type="molecule type" value="Genomic_DNA"/>
</dbReference>
<dbReference type="EMBL" id="QXGF01001823">
    <property type="protein sequence ID" value="KAE8927582.1"/>
    <property type="molecule type" value="Genomic_DNA"/>
</dbReference>
<dbReference type="Proteomes" id="UP000440367">
    <property type="component" value="Unassembled WGS sequence"/>
</dbReference>
<dbReference type="EMBL" id="QXGE01001749">
    <property type="protein sequence ID" value="KAE9288742.1"/>
    <property type="molecule type" value="Genomic_DNA"/>
</dbReference>
<evidence type="ECO:0000313" key="11">
    <source>
        <dbReference type="Proteomes" id="UP000433483"/>
    </source>
</evidence>
<dbReference type="Proteomes" id="UP000441208">
    <property type="component" value="Unassembled WGS sequence"/>
</dbReference>
<dbReference type="Proteomes" id="UP000460718">
    <property type="component" value="Unassembled WGS sequence"/>
</dbReference>
<dbReference type="Proteomes" id="UP000476176">
    <property type="component" value="Unassembled WGS sequence"/>
</dbReference>
<evidence type="ECO:0000313" key="17">
    <source>
        <dbReference type="Proteomes" id="UP000476176"/>
    </source>
</evidence>
<evidence type="ECO:0000313" key="4">
    <source>
        <dbReference type="EMBL" id="KAE9085454.1"/>
    </source>
</evidence>
<protein>
    <submittedName>
        <fullName evidence="5">Uncharacterized protein</fullName>
    </submittedName>
</protein>
<evidence type="ECO:0000313" key="7">
    <source>
        <dbReference type="EMBL" id="KAE9196630.1"/>
    </source>
</evidence>
<evidence type="ECO:0000313" key="1">
    <source>
        <dbReference type="EMBL" id="KAE8927582.1"/>
    </source>
</evidence>
<dbReference type="EMBL" id="QXFZ01001786">
    <property type="protein sequence ID" value="KAE9084982.1"/>
    <property type="molecule type" value="Genomic_DNA"/>
</dbReference>
<evidence type="ECO:0000313" key="3">
    <source>
        <dbReference type="EMBL" id="KAE9084982.1"/>
    </source>
</evidence>
<dbReference type="Proteomes" id="UP000433483">
    <property type="component" value="Unassembled WGS sequence"/>
</dbReference>
<dbReference type="EMBL" id="QXGB01001793">
    <property type="protein sequence ID" value="KAE9185462.1"/>
    <property type="molecule type" value="Genomic_DNA"/>
</dbReference>
<dbReference type="OrthoDB" id="97590at2759"/>
<keyword evidence="11" id="KW-1185">Reference proteome</keyword>
<evidence type="ECO:0000313" key="12">
    <source>
        <dbReference type="Proteomes" id="UP000437068"/>
    </source>
</evidence>
<evidence type="ECO:0000313" key="10">
    <source>
        <dbReference type="Proteomes" id="UP000429523"/>
    </source>
</evidence>
<dbReference type="EMBL" id="QXGA01001759">
    <property type="protein sequence ID" value="KAE9111100.1"/>
    <property type="molecule type" value="Genomic_DNA"/>
</dbReference>
<reference evidence="10 11" key="1">
    <citation type="submission" date="2018-08" db="EMBL/GenBank/DDBJ databases">
        <title>Genomic investigation of the strawberry pathogen Phytophthora fragariae indicates pathogenicity is determined by transcriptional variation in three key races.</title>
        <authorList>
            <person name="Adams T.M."/>
            <person name="Armitage A.D."/>
            <person name="Sobczyk M.K."/>
            <person name="Bates H.J."/>
            <person name="Dunwell J.M."/>
            <person name="Nellist C.F."/>
            <person name="Harrison R.J."/>
        </authorList>
    </citation>
    <scope>NUCLEOTIDE SEQUENCE [LARGE SCALE GENOMIC DNA]</scope>
    <source>
        <strain evidence="9 12">A4</strain>
        <strain evidence="8 13">BC-1</strain>
        <strain evidence="7 17">BC-23</strain>
        <strain evidence="6 11">NOV-27</strain>
        <strain evidence="5 14">NOV-5</strain>
        <strain evidence="3 15">NOV-71</strain>
        <strain evidence="1 10">NOV-9</strain>
        <strain evidence="4 18">ONT-3</strain>
        <strain evidence="2 16">SCRP245</strain>
    </source>
</reference>
<dbReference type="Proteomes" id="UP000437068">
    <property type="component" value="Unassembled WGS sequence"/>
</dbReference>
<evidence type="ECO:0000313" key="6">
    <source>
        <dbReference type="EMBL" id="KAE9185462.1"/>
    </source>
</evidence>
<dbReference type="Proteomes" id="UP000440732">
    <property type="component" value="Unassembled WGS sequence"/>
</dbReference>
<evidence type="ECO:0000313" key="8">
    <source>
        <dbReference type="EMBL" id="KAE9198649.1"/>
    </source>
</evidence>
<evidence type="ECO:0000313" key="2">
    <source>
        <dbReference type="EMBL" id="KAE8986276.1"/>
    </source>
</evidence>
<sequence length="142" mass="15507">MKWADDDIKELTRIVFRHAGNSVDYTKMKVESEVHLINKELNVTGRANMVISKNGQHLVVVDCKRAGIDYSKDTAQMMLAAEILLTEKLKNDESSSAGIDGLLAGSVAWIWLRLGSTEGRFYIPGTSPCSSAMHPGAEVVVG</sequence>
<proteinExistence type="predicted"/>
<evidence type="ECO:0000313" key="16">
    <source>
        <dbReference type="Proteomes" id="UP000460718"/>
    </source>
</evidence>
<dbReference type="Proteomes" id="UP000488956">
    <property type="component" value="Unassembled WGS sequence"/>
</dbReference>
<evidence type="ECO:0000313" key="18">
    <source>
        <dbReference type="Proteomes" id="UP000488956"/>
    </source>
</evidence>
<evidence type="ECO:0000313" key="13">
    <source>
        <dbReference type="Proteomes" id="UP000440367"/>
    </source>
</evidence>
<accession>A0A6A3S755</accession>
<dbReference type="EMBL" id="QXFW01001751">
    <property type="protein sequence ID" value="KAE8986276.1"/>
    <property type="molecule type" value="Genomic_DNA"/>
</dbReference>
<comment type="caution">
    <text evidence="5">The sequence shown here is derived from an EMBL/GenBank/DDBJ whole genome shotgun (WGS) entry which is preliminary data.</text>
</comment>